<dbReference type="Pfam" id="PF00665">
    <property type="entry name" value="rve"/>
    <property type="match status" value="1"/>
</dbReference>
<evidence type="ECO:0000259" key="2">
    <source>
        <dbReference type="PROSITE" id="PS50994"/>
    </source>
</evidence>
<dbReference type="Proteomes" id="UP000001542">
    <property type="component" value="Unassembled WGS sequence"/>
</dbReference>
<dbReference type="GO" id="GO:0015074">
    <property type="term" value="P:DNA integration"/>
    <property type="evidence" value="ECO:0007669"/>
    <property type="project" value="InterPro"/>
</dbReference>
<dbReference type="InterPro" id="IPR036397">
    <property type="entry name" value="RNaseH_sf"/>
</dbReference>
<dbReference type="SUPFAM" id="SSF53098">
    <property type="entry name" value="Ribonuclease H-like"/>
    <property type="match status" value="1"/>
</dbReference>
<name>A2HDV6_TRIV3</name>
<evidence type="ECO:0000313" key="4">
    <source>
        <dbReference type="Proteomes" id="UP000001542"/>
    </source>
</evidence>
<dbReference type="VEuPathDB" id="TrichDB:TVAG_597700"/>
<dbReference type="InParanoid" id="A2HDV6"/>
<feature type="compositionally biased region" description="Polar residues" evidence="1">
    <location>
        <begin position="139"/>
        <end position="150"/>
    </location>
</feature>
<evidence type="ECO:0000256" key="1">
    <source>
        <dbReference type="SAM" id="MobiDB-lite"/>
    </source>
</evidence>
<dbReference type="AlphaFoldDB" id="A2HDV6"/>
<sequence>MSRKIYDLIDINWIQSAIEQINQGQKLKTILSNVQLTDGRIIPSISKKTFHLAIKSNGISDTKFKPGRKPIEPPEELLDTVNKLHQKVKKIGISRAYGRIITDKDMLIQRETENANHDLDDLPISQLNTNPIGFSNSSEYLSEYTNSDSDSSAEKLFSSNSSEEDPQIESELSEDPYIVHTETTQNLEKSTDYFNKKLLETNFSERTVKKCFKILNIVQPAKNSVPKGKTKYEAVYINLIWHVDIHFFKHRQGEYLYAVIDDKSRKILAWAHLETKEAAQTSRVIDQCFQKYGKPFAIWSDNGTENFGFFRNLLQNANVQSITILPHCPYMNGKIERFWQNVEIEDATWNDIQSLIENYNSNPHTSLPKNPTLHTWYTPNKFYEISEKYDSSKLLLWSVDGV</sequence>
<feature type="non-terminal residue" evidence="3">
    <location>
        <position position="402"/>
    </location>
</feature>
<protein>
    <submittedName>
        <fullName evidence="3">Integrase core domain containing protein</fullName>
    </submittedName>
</protein>
<dbReference type="GO" id="GO:0003676">
    <property type="term" value="F:nucleic acid binding"/>
    <property type="evidence" value="ECO:0007669"/>
    <property type="project" value="InterPro"/>
</dbReference>
<gene>
    <name evidence="3" type="ORF">TVAG_597700</name>
</gene>
<evidence type="ECO:0000313" key="3">
    <source>
        <dbReference type="EMBL" id="EAX72411.1"/>
    </source>
</evidence>
<reference evidence="3" key="2">
    <citation type="journal article" date="2007" name="Science">
        <title>Draft genome sequence of the sexually transmitted pathogen Trichomonas vaginalis.</title>
        <authorList>
            <person name="Carlton J.M."/>
            <person name="Hirt R.P."/>
            <person name="Silva J.C."/>
            <person name="Delcher A.L."/>
            <person name="Schatz M."/>
            <person name="Zhao Q."/>
            <person name="Wortman J.R."/>
            <person name="Bidwell S.L."/>
            <person name="Alsmark U.C.M."/>
            <person name="Besteiro S."/>
            <person name="Sicheritz-Ponten T."/>
            <person name="Noel C.J."/>
            <person name="Dacks J.B."/>
            <person name="Foster P.G."/>
            <person name="Simillion C."/>
            <person name="Van de Peer Y."/>
            <person name="Miranda-Saavedra D."/>
            <person name="Barton G.J."/>
            <person name="Westrop G.D."/>
            <person name="Mueller S."/>
            <person name="Dessi D."/>
            <person name="Fiori P.L."/>
            <person name="Ren Q."/>
            <person name="Paulsen I."/>
            <person name="Zhang H."/>
            <person name="Bastida-Corcuera F.D."/>
            <person name="Simoes-Barbosa A."/>
            <person name="Brown M.T."/>
            <person name="Hayes R.D."/>
            <person name="Mukherjee M."/>
            <person name="Okumura C.Y."/>
            <person name="Schneider R."/>
            <person name="Smith A.J."/>
            <person name="Vanacova S."/>
            <person name="Villalvazo M."/>
            <person name="Haas B.J."/>
            <person name="Pertea M."/>
            <person name="Feldblyum T.V."/>
            <person name="Utterback T.R."/>
            <person name="Shu C.L."/>
            <person name="Osoegawa K."/>
            <person name="de Jong P.J."/>
            <person name="Hrdy I."/>
            <person name="Horvathova L."/>
            <person name="Zubacova Z."/>
            <person name="Dolezal P."/>
            <person name="Malik S.B."/>
            <person name="Logsdon J.M. Jr."/>
            <person name="Henze K."/>
            <person name="Gupta A."/>
            <person name="Wang C.C."/>
            <person name="Dunne R.L."/>
            <person name="Upcroft J.A."/>
            <person name="Upcroft P."/>
            <person name="White O."/>
            <person name="Salzberg S.L."/>
            <person name="Tang P."/>
            <person name="Chiu C.-H."/>
            <person name="Lee Y.-S."/>
            <person name="Embley T.M."/>
            <person name="Coombs G.H."/>
            <person name="Mottram J.C."/>
            <person name="Tachezy J."/>
            <person name="Fraser-Liggett C.M."/>
            <person name="Johnson P.J."/>
        </authorList>
    </citation>
    <scope>NUCLEOTIDE SEQUENCE [LARGE SCALE GENOMIC DNA]</scope>
    <source>
        <strain evidence="3">G3</strain>
    </source>
</reference>
<organism evidence="3 4">
    <name type="scientific">Trichomonas vaginalis (strain ATCC PRA-98 / G3)</name>
    <dbReference type="NCBI Taxonomy" id="412133"/>
    <lineage>
        <taxon>Eukaryota</taxon>
        <taxon>Metamonada</taxon>
        <taxon>Parabasalia</taxon>
        <taxon>Trichomonadida</taxon>
        <taxon>Trichomonadidae</taxon>
        <taxon>Trichomonas</taxon>
    </lineage>
</organism>
<dbReference type="EMBL" id="DS132137">
    <property type="protein sequence ID" value="EAX72411.1"/>
    <property type="molecule type" value="Genomic_DNA"/>
</dbReference>
<dbReference type="OrthoDB" id="413361at2759"/>
<accession>A2HDV6</accession>
<dbReference type="InterPro" id="IPR012337">
    <property type="entry name" value="RNaseH-like_sf"/>
</dbReference>
<feature type="domain" description="Integrase catalytic" evidence="2">
    <location>
        <begin position="222"/>
        <end position="343"/>
    </location>
</feature>
<dbReference type="VEuPathDB" id="TrichDB:TVAGG3_0322110"/>
<feature type="compositionally biased region" description="Acidic residues" evidence="1">
    <location>
        <begin position="162"/>
        <end position="174"/>
    </location>
</feature>
<feature type="region of interest" description="Disordered" evidence="1">
    <location>
        <begin position="139"/>
        <end position="176"/>
    </location>
</feature>
<dbReference type="Gene3D" id="3.30.420.10">
    <property type="entry name" value="Ribonuclease H-like superfamily/Ribonuclease H"/>
    <property type="match status" value="1"/>
</dbReference>
<dbReference type="InterPro" id="IPR001584">
    <property type="entry name" value="Integrase_cat-core"/>
</dbReference>
<reference evidence="3" key="1">
    <citation type="submission" date="2006-10" db="EMBL/GenBank/DDBJ databases">
        <authorList>
            <person name="Amadeo P."/>
            <person name="Zhao Q."/>
            <person name="Wortman J."/>
            <person name="Fraser-Liggett C."/>
            <person name="Carlton J."/>
        </authorList>
    </citation>
    <scope>NUCLEOTIDE SEQUENCE</scope>
    <source>
        <strain evidence="3">G3</strain>
    </source>
</reference>
<dbReference type="VEuPathDB" id="TrichDB:TVAGG3_0779550"/>
<dbReference type="PROSITE" id="PS50994">
    <property type="entry name" value="INTEGRASE"/>
    <property type="match status" value="1"/>
</dbReference>
<keyword evidence="4" id="KW-1185">Reference proteome</keyword>
<proteinExistence type="predicted"/>